<name>A0A9W9BQD0_9HYPO</name>
<protein>
    <submittedName>
        <fullName evidence="2">Uncharacterized protein</fullName>
    </submittedName>
</protein>
<sequence length="278" mass="31470">MANQSKLHLAENLMRSKHPDDFTEANVKSIQEVIVAIERDMARDSGLTERQFNLLNFFMENSGDRHSLIIEYALKVIDSRKPDKFSQWDKKLIHSATKSLSKTLGAQGKEPKDASKEEQEIYVFDEILNHEHAESTINSASSIVSQSPSTLTGLKSLAGIPNIMDSRDISKLSHSDAGRISAFMKAHPERFEQPAPSAVTGPPEERTPVRRLPRGPKFPVLPSYAECRLEDLPNTITEIDAEIDLRLNHHAETSEYLIRNSGILWRLKMKRNMLQQDE</sequence>
<evidence type="ECO:0000313" key="3">
    <source>
        <dbReference type="Proteomes" id="UP001140502"/>
    </source>
</evidence>
<proteinExistence type="predicted"/>
<dbReference type="Proteomes" id="UP001140502">
    <property type="component" value="Unassembled WGS sequence"/>
</dbReference>
<dbReference type="OrthoDB" id="5073040at2759"/>
<reference evidence="2" key="1">
    <citation type="submission" date="2022-10" db="EMBL/GenBank/DDBJ databases">
        <title>Tapping the CABI collections for fungal endophytes: first genome assemblies for Collariella, Neodidymelliopsis, Ascochyta clinopodiicola, Didymella pomorum, Didymosphaeria variabile, Neocosmospora piperis and Neocucurbitaria cava.</title>
        <authorList>
            <person name="Hill R."/>
        </authorList>
    </citation>
    <scope>NUCLEOTIDE SEQUENCE</scope>
    <source>
        <strain evidence="2">IMI 366586</strain>
    </source>
</reference>
<feature type="region of interest" description="Disordered" evidence="1">
    <location>
        <begin position="192"/>
        <end position="215"/>
    </location>
</feature>
<evidence type="ECO:0000256" key="1">
    <source>
        <dbReference type="SAM" id="MobiDB-lite"/>
    </source>
</evidence>
<accession>A0A9W9BQD0</accession>
<organism evidence="2 3">
    <name type="scientific">Fusarium piperis</name>
    <dbReference type="NCBI Taxonomy" id="1435070"/>
    <lineage>
        <taxon>Eukaryota</taxon>
        <taxon>Fungi</taxon>
        <taxon>Dikarya</taxon>
        <taxon>Ascomycota</taxon>
        <taxon>Pezizomycotina</taxon>
        <taxon>Sordariomycetes</taxon>
        <taxon>Hypocreomycetidae</taxon>
        <taxon>Hypocreales</taxon>
        <taxon>Nectriaceae</taxon>
        <taxon>Fusarium</taxon>
        <taxon>Fusarium solani species complex</taxon>
    </lineage>
</organism>
<dbReference type="EMBL" id="JAPEUR010000058">
    <property type="protein sequence ID" value="KAJ4324560.1"/>
    <property type="molecule type" value="Genomic_DNA"/>
</dbReference>
<gene>
    <name evidence="2" type="ORF">N0V84_003839</name>
</gene>
<dbReference type="AlphaFoldDB" id="A0A9W9BQD0"/>
<comment type="caution">
    <text evidence="2">The sequence shown here is derived from an EMBL/GenBank/DDBJ whole genome shotgun (WGS) entry which is preliminary data.</text>
</comment>
<evidence type="ECO:0000313" key="2">
    <source>
        <dbReference type="EMBL" id="KAJ4324560.1"/>
    </source>
</evidence>
<keyword evidence="3" id="KW-1185">Reference proteome</keyword>